<dbReference type="GO" id="GO:0007030">
    <property type="term" value="P:Golgi organization"/>
    <property type="evidence" value="ECO:0007669"/>
    <property type="project" value="InterPro"/>
</dbReference>
<comment type="similarity">
    <text evidence="2">Belongs to the COG2 family.</text>
</comment>
<feature type="domain" description="COG complex component COG2 C-terminal" evidence="11">
    <location>
        <begin position="350"/>
        <end position="664"/>
    </location>
</feature>
<evidence type="ECO:0000256" key="6">
    <source>
        <dbReference type="ARBA" id="ARBA00023034"/>
    </source>
</evidence>
<evidence type="ECO:0000256" key="9">
    <source>
        <dbReference type="SAM" id="Coils"/>
    </source>
</evidence>
<evidence type="ECO:0000313" key="13">
    <source>
        <dbReference type="Proteomes" id="UP000292052"/>
    </source>
</evidence>
<dbReference type="GO" id="GO:0015031">
    <property type="term" value="P:protein transport"/>
    <property type="evidence" value="ECO:0007669"/>
    <property type="project" value="UniProtKB-KW"/>
</dbReference>
<dbReference type="Pfam" id="PF12022">
    <property type="entry name" value="COG2_C"/>
    <property type="match status" value="1"/>
</dbReference>
<dbReference type="EMBL" id="QDEB01133491">
    <property type="protein sequence ID" value="RZB38819.1"/>
    <property type="molecule type" value="Genomic_DNA"/>
</dbReference>
<evidence type="ECO:0000256" key="7">
    <source>
        <dbReference type="ARBA" id="ARBA00023136"/>
    </source>
</evidence>
<evidence type="ECO:0000256" key="1">
    <source>
        <dbReference type="ARBA" id="ARBA00004395"/>
    </source>
</evidence>
<organism evidence="12 13">
    <name type="scientific">Asbolus verrucosus</name>
    <name type="common">Desert ironclad beetle</name>
    <dbReference type="NCBI Taxonomy" id="1661398"/>
    <lineage>
        <taxon>Eukaryota</taxon>
        <taxon>Metazoa</taxon>
        <taxon>Ecdysozoa</taxon>
        <taxon>Arthropoda</taxon>
        <taxon>Hexapoda</taxon>
        <taxon>Insecta</taxon>
        <taxon>Pterygota</taxon>
        <taxon>Neoptera</taxon>
        <taxon>Endopterygota</taxon>
        <taxon>Coleoptera</taxon>
        <taxon>Polyphaga</taxon>
        <taxon>Cucujiformia</taxon>
        <taxon>Tenebrionidae</taxon>
        <taxon>Pimeliinae</taxon>
        <taxon>Asbolus</taxon>
    </lineage>
</organism>
<dbReference type="InterPro" id="IPR024602">
    <property type="entry name" value="COG_su2_N"/>
</dbReference>
<feature type="non-terminal residue" evidence="12">
    <location>
        <position position="1"/>
    </location>
</feature>
<accession>A0A482V661</accession>
<dbReference type="PANTHER" id="PTHR12961:SF0">
    <property type="entry name" value="CONSERVED OLIGOMERIC GOLGI COMPLEX SUBUNIT 2"/>
    <property type="match status" value="1"/>
</dbReference>
<evidence type="ECO:0000256" key="3">
    <source>
        <dbReference type="ARBA" id="ARBA00020977"/>
    </source>
</evidence>
<evidence type="ECO:0000256" key="5">
    <source>
        <dbReference type="ARBA" id="ARBA00022927"/>
    </source>
</evidence>
<evidence type="ECO:0000256" key="2">
    <source>
        <dbReference type="ARBA" id="ARBA00007603"/>
    </source>
</evidence>
<keyword evidence="9" id="KW-0175">Coiled coil</keyword>
<evidence type="ECO:0000259" key="10">
    <source>
        <dbReference type="Pfam" id="PF06148"/>
    </source>
</evidence>
<gene>
    <name evidence="12" type="ORF">BDFB_000277</name>
</gene>
<dbReference type="AlphaFoldDB" id="A0A482V661"/>
<dbReference type="GO" id="GO:0017119">
    <property type="term" value="C:Golgi transport complex"/>
    <property type="evidence" value="ECO:0007669"/>
    <property type="project" value="TreeGrafter"/>
</dbReference>
<name>A0A482V661_ASBVE</name>
<protein>
    <recommendedName>
        <fullName evidence="3">Conserved oligomeric Golgi complex subunit 2</fullName>
    </recommendedName>
    <alternativeName>
        <fullName evidence="8">Component of oligomeric Golgi complex 2</fullName>
    </alternativeName>
</protein>
<keyword evidence="6" id="KW-0333">Golgi apparatus</keyword>
<evidence type="ECO:0000259" key="11">
    <source>
        <dbReference type="Pfam" id="PF12022"/>
    </source>
</evidence>
<evidence type="ECO:0000313" key="12">
    <source>
        <dbReference type="EMBL" id="RZB38819.1"/>
    </source>
</evidence>
<keyword evidence="7" id="KW-0472">Membrane</keyword>
<dbReference type="InterPro" id="IPR024603">
    <property type="entry name" value="COG_complex_COG2_C"/>
</dbReference>
<evidence type="ECO:0000256" key="4">
    <source>
        <dbReference type="ARBA" id="ARBA00022448"/>
    </source>
</evidence>
<keyword evidence="4" id="KW-0813">Transport</keyword>
<sequence>DNFNVDQCLSKYTLKSDLEILRSDLKNYGNELHQQMAEILRTETEAIVNLAEYLTNLSSKIDDLSLPIRQLREEIKVTHFYLFIFDHLILITYKTLYDLTRNSKESYYQTLDTIKNNNIRRNYLNLKFEIISSAMYIDDMIKTHEDDLFDDSVILERAVNKYSFEYNYLEGFGLASDIEEINFVKKKLTNMVNKIFLKSIKNIDEVVILRCLRMYDNLSQQFEAEKTYQIHIVRPALKHLFTETYLETCNQDVNRIYNEALDFIGLKITILLDILKRNNELKSFNFVLNSFWVEVDKLSREGLPYITAPGNPELFQKRFKSTWNFLLKVAEKCGDQSLIQTNKSFQDHIRRFNLPVYFEIRFQQIAGQFESDAIIKPGRNAYLSSNEINCTLRITLALWEALSVTFNSDVFINNLADQFLKLSMLLLARYLKWFEVALEEHDTFPDGADAWEDFIINSINDLDIIKNLIGFKSDNIEYVGNKIYSIIPQNIQPVLVKVFQMNTNIITDVSIKLQNHLITTKSNESLSNLQNVAAIPRLYRRTNRSAPKEASNYMVEAIQPILKFYNKFKATMKKELQIILDTVIINITKQYEMHHKHIYLFTVKCYSRYSTLVEEVLRSVCKTEESLRRLKNRNTQFSEAVPEDAEASDTMSDEMKIREQIKLDLYPLAMEKARKSMDELRGQTC</sequence>
<dbReference type="Proteomes" id="UP000292052">
    <property type="component" value="Unassembled WGS sequence"/>
</dbReference>
<comment type="subcellular location">
    <subcellularLocation>
        <location evidence="1">Golgi apparatus membrane</location>
        <topology evidence="1">Peripheral membrane protein</topology>
    </subcellularLocation>
</comment>
<feature type="domain" description="Conserved oligomeric Golgi complex subunit 2 N-terminal" evidence="10">
    <location>
        <begin position="1"/>
        <end position="64"/>
    </location>
</feature>
<dbReference type="STRING" id="1661398.A0A482V661"/>
<dbReference type="OrthoDB" id="332281at2759"/>
<dbReference type="InterPro" id="IPR009316">
    <property type="entry name" value="COG2"/>
</dbReference>
<proteinExistence type="inferred from homology"/>
<comment type="caution">
    <text evidence="12">The sequence shown here is derived from an EMBL/GenBank/DDBJ whole genome shotgun (WGS) entry which is preliminary data.</text>
</comment>
<keyword evidence="5" id="KW-0653">Protein transport</keyword>
<feature type="coiled-coil region" evidence="9">
    <location>
        <begin position="18"/>
        <end position="45"/>
    </location>
</feature>
<dbReference type="GO" id="GO:0000139">
    <property type="term" value="C:Golgi membrane"/>
    <property type="evidence" value="ECO:0007669"/>
    <property type="project" value="UniProtKB-SubCell"/>
</dbReference>
<keyword evidence="13" id="KW-1185">Reference proteome</keyword>
<dbReference type="GO" id="GO:0006891">
    <property type="term" value="P:intra-Golgi vesicle-mediated transport"/>
    <property type="evidence" value="ECO:0007669"/>
    <property type="project" value="TreeGrafter"/>
</dbReference>
<dbReference type="PANTHER" id="PTHR12961">
    <property type="entry name" value="CONSERVED OLIGOMERIC GOLGI COMPLEX COMPONENT 2"/>
    <property type="match status" value="1"/>
</dbReference>
<dbReference type="Pfam" id="PF06148">
    <property type="entry name" value="COG2_N"/>
    <property type="match status" value="1"/>
</dbReference>
<reference evidence="12 13" key="1">
    <citation type="submission" date="2017-03" db="EMBL/GenBank/DDBJ databases">
        <title>Genome of the blue death feigning beetle - Asbolus verrucosus.</title>
        <authorList>
            <person name="Rider S.D."/>
        </authorList>
    </citation>
    <scope>NUCLEOTIDE SEQUENCE [LARGE SCALE GENOMIC DNA]</scope>
    <source>
        <strain evidence="12">Butters</strain>
        <tissue evidence="12">Head and leg muscle</tissue>
    </source>
</reference>
<evidence type="ECO:0000256" key="8">
    <source>
        <dbReference type="ARBA" id="ARBA00031344"/>
    </source>
</evidence>